<reference evidence="3" key="1">
    <citation type="submission" date="2023-07" db="EMBL/GenBank/DDBJ databases">
        <authorList>
            <person name="Weinstock G."/>
            <person name="Sodergren E."/>
            <person name="Lobos E.A."/>
            <person name="Fulton L."/>
            <person name="Fulton R."/>
            <person name="Courtney L."/>
            <person name="Fronick C."/>
            <person name="O'Laughlin M."/>
            <person name="Godfrey J."/>
            <person name="Wilson R.M."/>
            <person name="Miner T."/>
            <person name="Farmer C."/>
            <person name="Delehaunty K."/>
            <person name="Cordes M."/>
            <person name="Minx P."/>
            <person name="Tomlinson C."/>
            <person name="Chen J."/>
            <person name="Wollam A."/>
            <person name="Pepin K.H."/>
            <person name="Bhonagiri V."/>
            <person name="Zhang X."/>
            <person name="Suruliraj S."/>
            <person name="Antonio M."/>
            <person name="Secka O."/>
            <person name="Thomas J."/>
            <person name="Warren W."/>
            <person name="Mitreva M."/>
            <person name="Mardis E.R."/>
            <person name="Wilson R.K."/>
        </authorList>
    </citation>
    <scope>NUCLEOTIDE SEQUENCE [LARGE SCALE GENOMIC DNA]</scope>
    <source>
        <strain evidence="3">GAM100Ai</strain>
    </source>
</reference>
<evidence type="ECO:0000313" key="3">
    <source>
        <dbReference type="Proteomes" id="UP000001345"/>
    </source>
</evidence>
<evidence type="ECO:0000313" key="2">
    <source>
        <dbReference type="EMBL" id="EKQ71493.1"/>
    </source>
</evidence>
<dbReference type="EMBL" id="ANFP01000074">
    <property type="protein sequence ID" value="EKQ71493.1"/>
    <property type="molecule type" value="Genomic_DNA"/>
</dbReference>
<name>A0AB72ZSP1_HELPX</name>
<keyword evidence="1" id="KW-1133">Transmembrane helix</keyword>
<sequence length="248" mass="28547">MYLCIKIITHFFILLTCILFFLKLTHYKLSQYFAFLRNTAYPKSVGYFFYRKEAIMNALKKLSFCALLSLGLFAQTAHAKSFQDIADYPSWLKVNLFNEKNPPNQYVGSASISGKRNDFYANYIPYDDKLPPEENAEKVAFLRARMNAYSTLESVLITTKMRNRIVKALQVKNNVISHLFGLVDFLTSKSILAKRYVDTTNHRVYVMVQFPFIQPEDLIAYFKAKHISLSSASATNLSAILNKALFHI</sequence>
<accession>A0AB72ZSP1</accession>
<protein>
    <submittedName>
        <fullName evidence="2">Uncharacterized protein</fullName>
    </submittedName>
</protein>
<keyword evidence="1" id="KW-0472">Membrane</keyword>
<comment type="caution">
    <text evidence="2">The sequence shown here is derived from an EMBL/GenBank/DDBJ whole genome shotgun (WGS) entry which is preliminary data.</text>
</comment>
<organism evidence="2 3">
    <name type="scientific">Helicobacter pylori GAM100Ai</name>
    <dbReference type="NCBI Taxonomy" id="1159019"/>
    <lineage>
        <taxon>Bacteria</taxon>
        <taxon>Pseudomonadati</taxon>
        <taxon>Campylobacterota</taxon>
        <taxon>Epsilonproteobacteria</taxon>
        <taxon>Campylobacterales</taxon>
        <taxon>Helicobacteraceae</taxon>
        <taxon>Helicobacter</taxon>
    </lineage>
</organism>
<dbReference type="Proteomes" id="UP000001345">
    <property type="component" value="Unassembled WGS sequence"/>
</dbReference>
<feature type="transmembrane region" description="Helical" evidence="1">
    <location>
        <begin position="7"/>
        <end position="26"/>
    </location>
</feature>
<evidence type="ECO:0000256" key="1">
    <source>
        <dbReference type="SAM" id="Phobius"/>
    </source>
</evidence>
<dbReference type="AlphaFoldDB" id="A0AB72ZSP1"/>
<proteinExistence type="predicted"/>
<gene>
    <name evidence="2" type="ORF">HMPREF1391_01579</name>
</gene>
<keyword evidence="1" id="KW-0812">Transmembrane</keyword>